<dbReference type="PANTHER" id="PTHR45649:SF13">
    <property type="entry name" value="THIAMINE TRANSPORTER THI9"/>
    <property type="match status" value="1"/>
</dbReference>
<dbReference type="GO" id="GO:0016020">
    <property type="term" value="C:membrane"/>
    <property type="evidence" value="ECO:0007669"/>
    <property type="project" value="UniProtKB-SubCell"/>
</dbReference>
<comment type="subcellular location">
    <subcellularLocation>
        <location evidence="1">Membrane</location>
        <topology evidence="1">Multi-pass membrane protein</topology>
    </subcellularLocation>
</comment>
<dbReference type="Gene3D" id="2.40.10.10">
    <property type="entry name" value="Trypsin-like serine proteases"/>
    <property type="match status" value="1"/>
</dbReference>
<evidence type="ECO:0000313" key="11">
    <source>
        <dbReference type="EMBL" id="CAF3652266.1"/>
    </source>
</evidence>
<dbReference type="SMART" id="SM00020">
    <property type="entry name" value="Tryp_SPc"/>
    <property type="match status" value="1"/>
</dbReference>
<feature type="transmembrane region" description="Helical" evidence="8">
    <location>
        <begin position="511"/>
        <end position="529"/>
    </location>
</feature>
<evidence type="ECO:0000256" key="7">
    <source>
        <dbReference type="RuleBase" id="RU363034"/>
    </source>
</evidence>
<feature type="domain" description="Peptidase S1" evidence="10">
    <location>
        <begin position="595"/>
        <end position="837"/>
    </location>
</feature>
<evidence type="ECO:0000256" key="4">
    <source>
        <dbReference type="ARBA" id="ARBA00022989"/>
    </source>
</evidence>
<keyword evidence="5 8" id="KW-0472">Membrane</keyword>
<feature type="transmembrane region" description="Helical" evidence="8">
    <location>
        <begin position="413"/>
        <end position="433"/>
    </location>
</feature>
<comment type="caution">
    <text evidence="11">The sequence shown here is derived from an EMBL/GenBank/DDBJ whole genome shotgun (WGS) entry which is preliminary data.</text>
</comment>
<feature type="transmembrane region" description="Helical" evidence="8">
    <location>
        <begin position="193"/>
        <end position="211"/>
    </location>
</feature>
<keyword evidence="6" id="KW-1015">Disulfide bond</keyword>
<evidence type="ECO:0000256" key="5">
    <source>
        <dbReference type="ARBA" id="ARBA00023136"/>
    </source>
</evidence>
<feature type="transmembrane region" description="Helical" evidence="8">
    <location>
        <begin position="266"/>
        <end position="285"/>
    </location>
</feature>
<dbReference type="GO" id="GO:0004252">
    <property type="term" value="F:serine-type endopeptidase activity"/>
    <property type="evidence" value="ECO:0007669"/>
    <property type="project" value="InterPro"/>
</dbReference>
<feature type="transmembrane region" description="Helical" evidence="8">
    <location>
        <begin position="439"/>
        <end position="458"/>
    </location>
</feature>
<keyword evidence="7" id="KW-0720">Serine protease</keyword>
<dbReference type="PRINTS" id="PR00722">
    <property type="entry name" value="CHYMOTRYPSIN"/>
</dbReference>
<feature type="transmembrane region" description="Helical" evidence="8">
    <location>
        <begin position="479"/>
        <end position="499"/>
    </location>
</feature>
<dbReference type="Proteomes" id="UP000663868">
    <property type="component" value="Unassembled WGS sequence"/>
</dbReference>
<keyword evidence="4 8" id="KW-1133">Transmembrane helix</keyword>
<feature type="transmembrane region" description="Helical" evidence="8">
    <location>
        <begin position="223"/>
        <end position="246"/>
    </location>
</feature>
<dbReference type="GO" id="GO:0022857">
    <property type="term" value="F:transmembrane transporter activity"/>
    <property type="evidence" value="ECO:0007669"/>
    <property type="project" value="InterPro"/>
</dbReference>
<evidence type="ECO:0000256" key="9">
    <source>
        <dbReference type="SAM" id="SignalP"/>
    </source>
</evidence>
<name>A0A818R5M4_9BILA</name>
<dbReference type="GO" id="GO:0006508">
    <property type="term" value="P:proteolysis"/>
    <property type="evidence" value="ECO:0007669"/>
    <property type="project" value="UniProtKB-KW"/>
</dbReference>
<evidence type="ECO:0000256" key="8">
    <source>
        <dbReference type="SAM" id="Phobius"/>
    </source>
</evidence>
<feature type="transmembrane region" description="Helical" evidence="8">
    <location>
        <begin position="354"/>
        <end position="375"/>
    </location>
</feature>
<dbReference type="InterPro" id="IPR018114">
    <property type="entry name" value="TRYPSIN_HIS"/>
</dbReference>
<dbReference type="InterPro" id="IPR002293">
    <property type="entry name" value="AA/rel_permease1"/>
</dbReference>
<keyword evidence="2" id="KW-0813">Transport</keyword>
<dbReference type="Pfam" id="PF13520">
    <property type="entry name" value="AA_permease_2"/>
    <property type="match status" value="1"/>
</dbReference>
<organism evidence="11 12">
    <name type="scientific">Adineta steineri</name>
    <dbReference type="NCBI Taxonomy" id="433720"/>
    <lineage>
        <taxon>Eukaryota</taxon>
        <taxon>Metazoa</taxon>
        <taxon>Spiralia</taxon>
        <taxon>Gnathifera</taxon>
        <taxon>Rotifera</taxon>
        <taxon>Eurotatoria</taxon>
        <taxon>Bdelloidea</taxon>
        <taxon>Adinetida</taxon>
        <taxon>Adinetidae</taxon>
        <taxon>Adineta</taxon>
    </lineage>
</organism>
<dbReference type="EMBL" id="CAJOBB010000328">
    <property type="protein sequence ID" value="CAF3652266.1"/>
    <property type="molecule type" value="Genomic_DNA"/>
</dbReference>
<evidence type="ECO:0000256" key="3">
    <source>
        <dbReference type="ARBA" id="ARBA00022692"/>
    </source>
</evidence>
<protein>
    <recommendedName>
        <fullName evidence="10">Peptidase S1 domain-containing protein</fullName>
    </recommendedName>
</protein>
<dbReference type="PANTHER" id="PTHR45649">
    <property type="entry name" value="AMINO-ACID PERMEASE BAT1"/>
    <property type="match status" value="1"/>
</dbReference>
<dbReference type="InterPro" id="IPR001314">
    <property type="entry name" value="Peptidase_S1A"/>
</dbReference>
<gene>
    <name evidence="11" type="ORF">KXQ929_LOCUS7818</name>
</gene>
<dbReference type="FunFam" id="2.40.10.10:FF:000068">
    <property type="entry name" value="transmembrane protease serine 2"/>
    <property type="match status" value="1"/>
</dbReference>
<dbReference type="SUPFAM" id="SSF50494">
    <property type="entry name" value="Trypsin-like serine proteases"/>
    <property type="match status" value="1"/>
</dbReference>
<feature type="transmembrane region" description="Helical" evidence="8">
    <location>
        <begin position="75"/>
        <end position="96"/>
    </location>
</feature>
<feature type="transmembrane region" description="Helical" evidence="8">
    <location>
        <begin position="306"/>
        <end position="328"/>
    </location>
</feature>
<keyword evidence="9" id="KW-0732">Signal</keyword>
<feature type="transmembrane region" description="Helical" evidence="8">
    <location>
        <begin position="108"/>
        <end position="126"/>
    </location>
</feature>
<dbReference type="CDD" id="cd00190">
    <property type="entry name" value="Tryp_SPc"/>
    <property type="match status" value="1"/>
</dbReference>
<feature type="chain" id="PRO_5032677452" description="Peptidase S1 domain-containing protein" evidence="9">
    <location>
        <begin position="17"/>
        <end position="859"/>
    </location>
</feature>
<dbReference type="PROSITE" id="PS00135">
    <property type="entry name" value="TRYPSIN_SER"/>
    <property type="match status" value="1"/>
</dbReference>
<sequence length="859" mass="92265">MILSILLVAIGWGVLSERTQSVPPLLQQVTIQAIAANNPMTINMEISNNEKEDTDVRLLREMGYTQELYRGFSPLMSFAFCFTAVNVFASISLGLTYSLTTGGSGVTFWSWIIGSVFTILVGLSMAEICSVYPSAGSVYHWAGQLTSAKHAPLASFICGWFNFIGNAANDAAISSAFATMVNAAIVLNGGDSLSTGVQVAIGIGITFIWAAQNALRIDQQGWLNILAAFFQISSTIVIVIVLFVMAPQRASASDVFTSTYNGTGFPMGYMYCISILPTLFSFAGYEAGAHLAEETRGAGRAAPKGIVGTCICGALVGVAYILALLFAIPDVETFINNNSGENASPSLVVATYQLAAPGAAAMALTILLIINLYFAGMSCITVTSRIGFAMARDGVFPLSKYLRWIYKRTKTPLANIFFVFVVDSLLLLLQLASATAFNSILAIATFGFQVSYLMPIFLRCTVARKTFVLGEFNLGRFGVPIAIIASIWLTVTSIIMFFPSEYPVTKDNMNYTVVIVGGVLVLAATYWFISARHWFVGPKRVDADPTPLPPGHVASEDNMTKDVSSEVATSRFTTYNCSSNASCGCSVKSAVVTKIINGEPATKETWGWAASLRYSSSNSHYCGGTIISNLHILTAAHCTIKLASPSLINVYVGSIYLSSVVQVRRVSKIYNHPSYSSDTFHNDIAILKLSSPLNLDQDGVDLICLPNISSTKLSTGEYPIAGLNLVAIGWGVLSDGSEIASPILQQVTIQSIAANSIYCKNIGIHDSYTQFCAGAMPLGGKDTCQGDSGGPLLMFTSENVWEQVGITSVGYKCALANYPGLYTRVAAYQSWINATMNNANQIFTISYIIFIPLILMNKL</sequence>
<reference evidence="11" key="1">
    <citation type="submission" date="2021-02" db="EMBL/GenBank/DDBJ databases">
        <authorList>
            <person name="Nowell W R."/>
        </authorList>
    </citation>
    <scope>NUCLEOTIDE SEQUENCE</scope>
</reference>
<proteinExistence type="predicted"/>
<dbReference type="InterPro" id="IPR033116">
    <property type="entry name" value="TRYPSIN_SER"/>
</dbReference>
<evidence type="ECO:0000256" key="1">
    <source>
        <dbReference type="ARBA" id="ARBA00004141"/>
    </source>
</evidence>
<accession>A0A818R5M4</accession>
<keyword evidence="3 8" id="KW-0812">Transmembrane</keyword>
<evidence type="ECO:0000256" key="2">
    <source>
        <dbReference type="ARBA" id="ARBA00022448"/>
    </source>
</evidence>
<dbReference type="PROSITE" id="PS00134">
    <property type="entry name" value="TRYPSIN_HIS"/>
    <property type="match status" value="1"/>
</dbReference>
<keyword evidence="7" id="KW-0645">Protease</keyword>
<dbReference type="InterPro" id="IPR009003">
    <property type="entry name" value="Peptidase_S1_PA"/>
</dbReference>
<dbReference type="InterPro" id="IPR043504">
    <property type="entry name" value="Peptidase_S1_PA_chymotrypsin"/>
</dbReference>
<evidence type="ECO:0000313" key="12">
    <source>
        <dbReference type="Proteomes" id="UP000663868"/>
    </source>
</evidence>
<evidence type="ECO:0000256" key="6">
    <source>
        <dbReference type="ARBA" id="ARBA00023157"/>
    </source>
</evidence>
<keyword evidence="7" id="KW-0378">Hydrolase</keyword>
<dbReference type="Gene3D" id="1.20.1740.10">
    <property type="entry name" value="Amino acid/polyamine transporter I"/>
    <property type="match status" value="1"/>
</dbReference>
<dbReference type="InterPro" id="IPR001254">
    <property type="entry name" value="Trypsin_dom"/>
</dbReference>
<dbReference type="Pfam" id="PF00089">
    <property type="entry name" value="Trypsin"/>
    <property type="match status" value="1"/>
</dbReference>
<dbReference type="AlphaFoldDB" id="A0A818R5M4"/>
<dbReference type="PROSITE" id="PS50240">
    <property type="entry name" value="TRYPSIN_DOM"/>
    <property type="match status" value="1"/>
</dbReference>
<feature type="signal peptide" evidence="9">
    <location>
        <begin position="1"/>
        <end position="16"/>
    </location>
</feature>
<evidence type="ECO:0000259" key="10">
    <source>
        <dbReference type="PROSITE" id="PS50240"/>
    </source>
</evidence>
<feature type="transmembrane region" description="Helical" evidence="8">
    <location>
        <begin position="839"/>
        <end position="856"/>
    </location>
</feature>